<feature type="compositionally biased region" description="Basic and acidic residues" evidence="2">
    <location>
        <begin position="520"/>
        <end position="530"/>
    </location>
</feature>
<keyword evidence="1" id="KW-0175">Coiled coil</keyword>
<dbReference type="EMBL" id="JAPDRK010000012">
    <property type="protein sequence ID" value="KAJ9607041.1"/>
    <property type="molecule type" value="Genomic_DNA"/>
</dbReference>
<proteinExistence type="predicted"/>
<dbReference type="AlphaFoldDB" id="A0AA38X5M6"/>
<sequence length="560" mass="64087">MAQVVEGHSIHLNAPSTTHDTASAEIKGADAEISHVKTVHFGCFNDRIQTEVQNLQSGLSTLDGAIGELTRQFRKYRKVVSTVGDRYGDDEALMRKIDDLETGKKAIWHQAQDDRDAHRKEMAELRELHTKDLSDLQAKAEAGNQKKLKYEQKIQDLVEKHARAQEKRDQELRHKILESEKEIQQTKEHLEKDNAEKVANLEKTRKELEETSARLVKELHDRTSERDRERELRSCVEEYKKLFEQVHQVVYEHLTYLPEKALQKPAETSEKLCHINRLFEQIPIAESECSMMLRRAIAEHIIIEFMCDKIWRPFFSEYLVSSHVSNSLLPTIHSGMAEAGRDFQHRWKVATLMTLDKLDETHKAKGEHEIGKLVDHQIMEPLRHLLDNPPVFVSAISQIFSKATELGKATERDRMNIIVDNTPYTSQQNSGEWIDWLGGSYEPDYWSDESPSSPASTVTTLSMVVRTDPLSISPKILHQAETDGNIELILPGRAIFPERGIFQEGFLQWQKIRNASSEVARARNGMDRRQSTSTVGLGMNVQSPTKMSTLWGASSLIERE</sequence>
<name>A0AA38X5M6_9EURO</name>
<accession>A0AA38X5M6</accession>
<protein>
    <submittedName>
        <fullName evidence="3">Uncharacterized protein</fullName>
    </submittedName>
</protein>
<reference evidence="3" key="1">
    <citation type="submission" date="2022-10" db="EMBL/GenBank/DDBJ databases">
        <title>Culturing micro-colonial fungi from biological soil crusts in the Mojave desert and describing Neophaeococcomyces mojavensis, and introducing the new genera and species Taxawa tesnikishii.</title>
        <authorList>
            <person name="Kurbessoian T."/>
            <person name="Stajich J.E."/>
        </authorList>
    </citation>
    <scope>NUCLEOTIDE SEQUENCE</scope>
    <source>
        <strain evidence="3">TK_41</strain>
    </source>
</reference>
<feature type="coiled-coil region" evidence="1">
    <location>
        <begin position="133"/>
        <end position="221"/>
    </location>
</feature>
<evidence type="ECO:0000256" key="1">
    <source>
        <dbReference type="SAM" id="Coils"/>
    </source>
</evidence>
<evidence type="ECO:0000313" key="3">
    <source>
        <dbReference type="EMBL" id="KAJ9607041.1"/>
    </source>
</evidence>
<keyword evidence="4" id="KW-1185">Reference proteome</keyword>
<organism evidence="3 4">
    <name type="scientific">Cladophialophora chaetospira</name>
    <dbReference type="NCBI Taxonomy" id="386627"/>
    <lineage>
        <taxon>Eukaryota</taxon>
        <taxon>Fungi</taxon>
        <taxon>Dikarya</taxon>
        <taxon>Ascomycota</taxon>
        <taxon>Pezizomycotina</taxon>
        <taxon>Eurotiomycetes</taxon>
        <taxon>Chaetothyriomycetidae</taxon>
        <taxon>Chaetothyriales</taxon>
        <taxon>Herpotrichiellaceae</taxon>
        <taxon>Cladophialophora</taxon>
    </lineage>
</organism>
<evidence type="ECO:0000313" key="4">
    <source>
        <dbReference type="Proteomes" id="UP001172673"/>
    </source>
</evidence>
<gene>
    <name evidence="3" type="ORF">H2200_008113</name>
</gene>
<comment type="caution">
    <text evidence="3">The sequence shown here is derived from an EMBL/GenBank/DDBJ whole genome shotgun (WGS) entry which is preliminary data.</text>
</comment>
<feature type="region of interest" description="Disordered" evidence="2">
    <location>
        <begin position="520"/>
        <end position="539"/>
    </location>
</feature>
<dbReference type="Proteomes" id="UP001172673">
    <property type="component" value="Unassembled WGS sequence"/>
</dbReference>
<evidence type="ECO:0000256" key="2">
    <source>
        <dbReference type="SAM" id="MobiDB-lite"/>
    </source>
</evidence>